<protein>
    <submittedName>
        <fullName evidence="1">Uncharacterized protein</fullName>
    </submittedName>
</protein>
<organism evidence="1 2">
    <name type="scientific">Candidatus Ornithocaccomicrobium faecavium</name>
    <dbReference type="NCBI Taxonomy" id="2840890"/>
    <lineage>
        <taxon>Bacteria</taxon>
        <taxon>Bacillati</taxon>
        <taxon>Bacillota</taxon>
        <taxon>Clostridia</taxon>
        <taxon>Candidatus Ornithocaccomicrobium</taxon>
    </lineage>
</organism>
<sequence>MQRVQTLYAGASARHIGAAVREGAGALLLERTVHVAPEYIESFRPCADEPAGGALSGGIRRALARDGFIQNGCLHAQAAEHLLMAALANSGAQALFCTEILSATPQEGGVLVTALCLDTVREFFCERFVAAPQPPCRCYHALIAPLDGFQPPEGACVFPTIDPALRILRIPAGPEEPLAQLRQRVRAAKGARLVHLPSICCAYGEEEPGLLGALDAGEKEG</sequence>
<comment type="caution">
    <text evidence="1">The sequence shown here is derived from an EMBL/GenBank/DDBJ whole genome shotgun (WGS) entry which is preliminary data.</text>
</comment>
<evidence type="ECO:0000313" key="2">
    <source>
        <dbReference type="Proteomes" id="UP000886884"/>
    </source>
</evidence>
<name>A0A9D1P6I7_9FIRM</name>
<evidence type="ECO:0000313" key="1">
    <source>
        <dbReference type="EMBL" id="HIV26810.1"/>
    </source>
</evidence>
<proteinExistence type="predicted"/>
<gene>
    <name evidence="1" type="ORF">IAA64_02480</name>
</gene>
<dbReference type="AlphaFoldDB" id="A0A9D1P6I7"/>
<dbReference type="Proteomes" id="UP000886884">
    <property type="component" value="Unassembled WGS sequence"/>
</dbReference>
<dbReference type="EMBL" id="DVOT01000047">
    <property type="protein sequence ID" value="HIV26810.1"/>
    <property type="molecule type" value="Genomic_DNA"/>
</dbReference>
<reference evidence="1" key="2">
    <citation type="journal article" date="2021" name="PeerJ">
        <title>Extensive microbial diversity within the chicken gut microbiome revealed by metagenomics and culture.</title>
        <authorList>
            <person name="Gilroy R."/>
            <person name="Ravi A."/>
            <person name="Getino M."/>
            <person name="Pursley I."/>
            <person name="Horton D.L."/>
            <person name="Alikhan N.F."/>
            <person name="Baker D."/>
            <person name="Gharbi K."/>
            <person name="Hall N."/>
            <person name="Watson M."/>
            <person name="Adriaenssens E.M."/>
            <person name="Foster-Nyarko E."/>
            <person name="Jarju S."/>
            <person name="Secka A."/>
            <person name="Antonio M."/>
            <person name="Oren A."/>
            <person name="Chaudhuri R.R."/>
            <person name="La Ragione R."/>
            <person name="Hildebrand F."/>
            <person name="Pallen M.J."/>
        </authorList>
    </citation>
    <scope>NUCLEOTIDE SEQUENCE</scope>
    <source>
        <strain evidence="1">CHK183-6373</strain>
    </source>
</reference>
<accession>A0A9D1P6I7</accession>
<reference evidence="1" key="1">
    <citation type="submission" date="2020-10" db="EMBL/GenBank/DDBJ databases">
        <authorList>
            <person name="Gilroy R."/>
        </authorList>
    </citation>
    <scope>NUCLEOTIDE SEQUENCE</scope>
    <source>
        <strain evidence="1">CHK183-6373</strain>
    </source>
</reference>